<evidence type="ECO:0008006" key="4">
    <source>
        <dbReference type="Google" id="ProtNLM"/>
    </source>
</evidence>
<keyword evidence="1" id="KW-0472">Membrane</keyword>
<dbReference type="GO" id="GO:0005615">
    <property type="term" value="C:extracellular space"/>
    <property type="evidence" value="ECO:0007669"/>
    <property type="project" value="TreeGrafter"/>
</dbReference>
<dbReference type="Gene3D" id="3.40.720.10">
    <property type="entry name" value="Alkaline Phosphatase, subunit A"/>
    <property type="match status" value="1"/>
</dbReference>
<accession>A0AAN7Q0W5</accession>
<name>A0AAN7Q0W5_9COLE</name>
<organism evidence="2 3">
    <name type="scientific">Aquatica leii</name>
    <dbReference type="NCBI Taxonomy" id="1421715"/>
    <lineage>
        <taxon>Eukaryota</taxon>
        <taxon>Metazoa</taxon>
        <taxon>Ecdysozoa</taxon>
        <taxon>Arthropoda</taxon>
        <taxon>Hexapoda</taxon>
        <taxon>Insecta</taxon>
        <taxon>Pterygota</taxon>
        <taxon>Neoptera</taxon>
        <taxon>Endopterygota</taxon>
        <taxon>Coleoptera</taxon>
        <taxon>Polyphaga</taxon>
        <taxon>Elateriformia</taxon>
        <taxon>Elateroidea</taxon>
        <taxon>Lampyridae</taxon>
        <taxon>Luciolinae</taxon>
        <taxon>Aquatica</taxon>
    </lineage>
</organism>
<proteinExistence type="predicted"/>
<keyword evidence="1" id="KW-1133">Transmembrane helix</keyword>
<protein>
    <recommendedName>
        <fullName evidence="4">DUF229 domain containing protein</fullName>
    </recommendedName>
</protein>
<evidence type="ECO:0000256" key="1">
    <source>
        <dbReference type="SAM" id="Phobius"/>
    </source>
</evidence>
<dbReference type="PANTHER" id="PTHR10974:SF9">
    <property type="entry name" value="DUF229 DOMAIN CONTAINING PROTEIN-RELATED"/>
    <property type="match status" value="1"/>
</dbReference>
<dbReference type="SUPFAM" id="SSF53649">
    <property type="entry name" value="Alkaline phosphatase-like"/>
    <property type="match status" value="1"/>
</dbReference>
<dbReference type="FunFam" id="3.40.720.10:FF:000017">
    <property type="entry name" value="Predicted protein"/>
    <property type="match status" value="1"/>
</dbReference>
<dbReference type="EMBL" id="JARPUR010000005">
    <property type="protein sequence ID" value="KAK4875180.1"/>
    <property type="molecule type" value="Genomic_DNA"/>
</dbReference>
<dbReference type="Pfam" id="PF02995">
    <property type="entry name" value="DUF229"/>
    <property type="match status" value="1"/>
</dbReference>
<dbReference type="InterPro" id="IPR017850">
    <property type="entry name" value="Alkaline_phosphatase_core_sf"/>
</dbReference>
<keyword evidence="1" id="KW-0812">Transmembrane</keyword>
<evidence type="ECO:0000313" key="3">
    <source>
        <dbReference type="Proteomes" id="UP001353858"/>
    </source>
</evidence>
<feature type="transmembrane region" description="Helical" evidence="1">
    <location>
        <begin position="12"/>
        <end position="31"/>
    </location>
</feature>
<evidence type="ECO:0000313" key="2">
    <source>
        <dbReference type="EMBL" id="KAK4875180.1"/>
    </source>
</evidence>
<comment type="caution">
    <text evidence="2">The sequence shown here is derived from an EMBL/GenBank/DDBJ whole genome shotgun (WGS) entry which is preliminary data.</text>
</comment>
<reference evidence="3" key="1">
    <citation type="submission" date="2023-01" db="EMBL/GenBank/DDBJ databases">
        <title>Key to firefly adult light organ development and bioluminescence: homeobox transcription factors regulate luciferase expression and transportation to peroxisome.</title>
        <authorList>
            <person name="Fu X."/>
        </authorList>
    </citation>
    <scope>NUCLEOTIDE SEQUENCE [LARGE SCALE GENOMIC DNA]</scope>
</reference>
<sequence length="661" mass="75906">MALFKKPFSGNRRYVFVILLMGVSIFWVLYFQPPIKSNSAIISEIEYALNAGSKYLVHSSKCKIPSLDPYNMEILPYFLPKKYINCTNRTKLSYVTKQDDVAVLHINDAVRYEYSNNSINCCYSGVTSSLHSTTFDTIIKISSCTPFENETSIKESIVMVICRNSKDEEIYKNVHAVIKTKEVTAKMQQSKYAKNKPLSVLFIGIDSISRLNMIRSMPNTYNFLEENKWIEFKGYNKIADNTFPNVMAILTGMNESTTFKLCNPKVVGQLDKCNLLWYDYKKLDFITAYAEDEAEISTFNYLKKGFEKKPTDYYFRPYILATERHLNNLILDGVRYCTGPESAGERILNIARDFTQTFKNHSSFGFFWMNSFSHNEINSVSRMDSKTVDFLVDLNRTGVMKNTIVIFLSDHGFRFGSFTYTHAGWLEERLPFFYISVPKWFQKKFPDKYLNLIKNSERLITPYDLYMTLQEVLVLSGRNYLVKKSSACPQCLSLFHEVERERSCEDAGIENHWCTCKGYVSVSTNSVILQKATKFILHKVHTLSGSTEIDLGQCLQYKLKGIISAGVSDNCDIKSSGKLYFLITMETEPHAVFQATVSISVDTNVPTFKMEGTVSRLDIYSHTSWCVNDSILKKYCYCYGSFAYLSSVINSISARILKVFY</sequence>
<gene>
    <name evidence="2" type="ORF">RN001_011602</name>
</gene>
<dbReference type="CDD" id="cd16021">
    <property type="entry name" value="ALP_like"/>
    <property type="match status" value="1"/>
</dbReference>
<dbReference type="PANTHER" id="PTHR10974">
    <property type="entry name" value="FI08016P-RELATED"/>
    <property type="match status" value="1"/>
</dbReference>
<dbReference type="AlphaFoldDB" id="A0AAN7Q0W5"/>
<dbReference type="InterPro" id="IPR004245">
    <property type="entry name" value="DUF229"/>
</dbReference>
<keyword evidence="3" id="KW-1185">Reference proteome</keyword>
<dbReference type="Proteomes" id="UP001353858">
    <property type="component" value="Unassembled WGS sequence"/>
</dbReference>